<organism evidence="1">
    <name type="scientific">Triticum urartu</name>
    <name type="common">Red wild einkorn</name>
    <name type="synonym">Crithodium urartu</name>
    <dbReference type="NCBI Taxonomy" id="4572"/>
    <lineage>
        <taxon>Eukaryota</taxon>
        <taxon>Viridiplantae</taxon>
        <taxon>Streptophyta</taxon>
        <taxon>Embryophyta</taxon>
        <taxon>Tracheophyta</taxon>
        <taxon>Spermatophyta</taxon>
        <taxon>Magnoliopsida</taxon>
        <taxon>Liliopsida</taxon>
        <taxon>Poales</taxon>
        <taxon>Poaceae</taxon>
        <taxon>BOP clade</taxon>
        <taxon>Pooideae</taxon>
        <taxon>Triticodae</taxon>
        <taxon>Triticeae</taxon>
        <taxon>Triticinae</taxon>
        <taxon>Triticum</taxon>
    </lineage>
</organism>
<dbReference type="EMBL" id="KD026113">
    <property type="protein sequence ID" value="EMS66881.1"/>
    <property type="molecule type" value="Genomic_DNA"/>
</dbReference>
<dbReference type="InterPro" id="IPR011676">
    <property type="entry name" value="DUF1618"/>
</dbReference>
<dbReference type="Pfam" id="PF07762">
    <property type="entry name" value="DUF1618"/>
    <property type="match status" value="1"/>
</dbReference>
<protein>
    <submittedName>
        <fullName evidence="1">Uncharacterized protein</fullName>
    </submittedName>
</protein>
<dbReference type="AlphaFoldDB" id="M8A4E4"/>
<proteinExistence type="predicted"/>
<name>M8A4E4_TRIUA</name>
<sequence>MATPTVDDDATSGSSSPNWILLDTATRCGKYRWESLASATAQPSTAKALVIAVGADSLGWVDLWWGIVVCNLADDDEGFTTRFVPLPGPTPGNEHRFAACCVWSLRDVVCVGDLLKFVEIHFHGDEDGDEEDDGVTLEGRRVDFG</sequence>
<accession>M8A4E4</accession>
<reference evidence="1" key="1">
    <citation type="journal article" date="2013" name="Nature">
        <title>Draft genome of the wheat A-genome progenitor Triticum urartu.</title>
        <authorList>
            <person name="Ling H.Q."/>
            <person name="Zhao S."/>
            <person name="Liu D."/>
            <person name="Wang J."/>
            <person name="Sun H."/>
            <person name="Zhang C."/>
            <person name="Fan H."/>
            <person name="Li D."/>
            <person name="Dong L."/>
            <person name="Tao Y."/>
            <person name="Gao C."/>
            <person name="Wu H."/>
            <person name="Li Y."/>
            <person name="Cui Y."/>
            <person name="Guo X."/>
            <person name="Zheng S."/>
            <person name="Wang B."/>
            <person name="Yu K."/>
            <person name="Liang Q."/>
            <person name="Yang W."/>
            <person name="Lou X."/>
            <person name="Chen J."/>
            <person name="Feng M."/>
            <person name="Jian J."/>
            <person name="Zhang X."/>
            <person name="Luo G."/>
            <person name="Jiang Y."/>
            <person name="Liu J."/>
            <person name="Wang Z."/>
            <person name="Sha Y."/>
            <person name="Zhang B."/>
            <person name="Wu H."/>
            <person name="Tang D."/>
            <person name="Shen Q."/>
            <person name="Xue P."/>
            <person name="Zou S."/>
            <person name="Wang X."/>
            <person name="Liu X."/>
            <person name="Wang F."/>
            <person name="Yang Y."/>
            <person name="An X."/>
            <person name="Dong Z."/>
            <person name="Zhang K."/>
            <person name="Zhang X."/>
            <person name="Luo M.C."/>
            <person name="Dvorak J."/>
            <person name="Tong Y."/>
            <person name="Wang J."/>
            <person name="Yang H."/>
            <person name="Li Z."/>
            <person name="Wang D."/>
            <person name="Zhang A."/>
            <person name="Wang J."/>
        </authorList>
    </citation>
    <scope>NUCLEOTIDE SEQUENCE</scope>
</reference>
<dbReference type="PANTHER" id="PTHR33074">
    <property type="entry name" value="EXPRESSED PROTEIN-RELATED"/>
    <property type="match status" value="1"/>
</dbReference>
<evidence type="ECO:0000313" key="1">
    <source>
        <dbReference type="EMBL" id="EMS66881.1"/>
    </source>
</evidence>
<gene>
    <name evidence="1" type="ORF">TRIUR3_05693</name>
</gene>